<evidence type="ECO:0000313" key="1">
    <source>
        <dbReference type="EMBL" id="RGE45514.1"/>
    </source>
</evidence>
<name>A0A373FMZ0_COMTE</name>
<dbReference type="InterPro" id="IPR032581">
    <property type="entry name" value="DUF4917"/>
</dbReference>
<proteinExistence type="predicted"/>
<gene>
    <name evidence="1" type="ORF">DZC30_07920</name>
</gene>
<accession>A0A373FMZ0</accession>
<keyword evidence="2" id="KW-1185">Reference proteome</keyword>
<dbReference type="EMBL" id="QURR01000008">
    <property type="protein sequence ID" value="RGE45514.1"/>
    <property type="molecule type" value="Genomic_DNA"/>
</dbReference>
<dbReference type="AlphaFoldDB" id="A0A373FMZ0"/>
<sequence length="340" mass="36934">MKSMDRIYIDTWANISADGWSSLLLGNGASIAIHKEFAYPTLHGIADAKGLLATTAPIFAKLGTTDFEHVLLACWYAEHVNGALGTPSAAISAAYEEVRTALIEAVHSVHPVHADVATDLQRVGAFASAFPTVVSLNYDLTLYWAMLLFNAAHGSWFKDAFHDGEFQTDWDYLRRPYGHAAGATLVFYPHGSLAVARDYLGDETKLSVGAGGAGDLLGTITRRWASGHYVPVFVSEGTSHQKVAAIRRSHYLTNVYEEVLPALGESLVVYGWSFDERDQHVLDAIASSPPKRMAVSVFTGQPDGDQQAFCHQVLKAAGRSLPDTGVMFFDSRSPGCWNNP</sequence>
<comment type="caution">
    <text evidence="1">The sequence shown here is derived from an EMBL/GenBank/DDBJ whole genome shotgun (WGS) entry which is preliminary data.</text>
</comment>
<evidence type="ECO:0000313" key="2">
    <source>
        <dbReference type="Proteomes" id="UP000261948"/>
    </source>
</evidence>
<reference evidence="1 2" key="1">
    <citation type="submission" date="2018-08" db="EMBL/GenBank/DDBJ databases">
        <title>Comamonas testosteroni strain SWCO2.</title>
        <authorList>
            <person name="Jiang N."/>
            <person name="Zhang X.Z."/>
        </authorList>
    </citation>
    <scope>NUCLEOTIDE SEQUENCE [LARGE SCALE GENOMIC DNA]</scope>
    <source>
        <strain evidence="1 2">SWCO2</strain>
    </source>
</reference>
<dbReference type="Proteomes" id="UP000261948">
    <property type="component" value="Unassembled WGS sequence"/>
</dbReference>
<organism evidence="1 2">
    <name type="scientific">Comamonas testosteroni</name>
    <name type="common">Pseudomonas testosteroni</name>
    <dbReference type="NCBI Taxonomy" id="285"/>
    <lineage>
        <taxon>Bacteria</taxon>
        <taxon>Pseudomonadati</taxon>
        <taxon>Pseudomonadota</taxon>
        <taxon>Betaproteobacteria</taxon>
        <taxon>Burkholderiales</taxon>
        <taxon>Comamonadaceae</taxon>
        <taxon>Comamonas</taxon>
    </lineage>
</organism>
<dbReference type="Pfam" id="PF16263">
    <property type="entry name" value="DUF4917"/>
    <property type="match status" value="1"/>
</dbReference>
<protein>
    <submittedName>
        <fullName evidence="1">DUF4917 family protein</fullName>
    </submittedName>
</protein>